<reference evidence="6 7" key="1">
    <citation type="journal article" date="2017" name="Mycologia">
        <title>Bifiguratus adelaidae, gen. et sp. nov., a new member of Mucoromycotina in endophytic and soil-dwelling habitats.</title>
        <authorList>
            <person name="Torres-Cruz T.J."/>
            <person name="Billingsley Tobias T.L."/>
            <person name="Almatruk M."/>
            <person name="Hesse C."/>
            <person name="Kuske C.R."/>
            <person name="Desiro A."/>
            <person name="Benucci G.M."/>
            <person name="Bonito G."/>
            <person name="Stajich J.E."/>
            <person name="Dunlap C."/>
            <person name="Arnold A.E."/>
            <person name="Porras-Alfaro A."/>
        </authorList>
    </citation>
    <scope>NUCLEOTIDE SEQUENCE [LARGE SCALE GENOMIC DNA]</scope>
    <source>
        <strain evidence="6 7">AZ0501</strain>
    </source>
</reference>
<dbReference type="PANTHER" id="PTHR12652">
    <property type="entry name" value="PEROXISOMAL BIOGENESIS FACTOR 11"/>
    <property type="match status" value="1"/>
</dbReference>
<protein>
    <recommendedName>
        <fullName evidence="8">Peroxisomal membrane protein PEX11</fullName>
    </recommendedName>
</protein>
<dbReference type="GO" id="GO:0005778">
    <property type="term" value="C:peroxisomal membrane"/>
    <property type="evidence" value="ECO:0007669"/>
    <property type="project" value="UniProtKB-SubCell"/>
</dbReference>
<feature type="region of interest" description="Disordered" evidence="5">
    <location>
        <begin position="1"/>
        <end position="52"/>
    </location>
</feature>
<keyword evidence="7" id="KW-1185">Reference proteome</keyword>
<sequence>MALTASWSDPRPYRRAISRPPTPPLEPVSPPKSGPLSPALVPAPLPSPSPPPPNVLQTLNALFVLSDGRDKVLKLTQYTLKLVLYYRTRPSPFAITPGSPLHAALLTFTAQLSITRKLLRLFHFLDPLDTLLQRKDANPLPTLLALVNDVADDVYCLSKIGGLPARWNGIAERWSLRAWFTGTLLELYKQAKTRRRLRQQQKDVVDPQSKTQVDKKLFWLQLSIFKLVMDAIFCAYDLFPIRSHLVLQTWTGLMSGLASSYKLWCKARLLI</sequence>
<dbReference type="PANTHER" id="PTHR12652:SF19">
    <property type="entry name" value="PEROXISOMAL BIOGENESIS FACTOR 11"/>
    <property type="match status" value="1"/>
</dbReference>
<evidence type="ECO:0000256" key="2">
    <source>
        <dbReference type="ARBA" id="ARBA00023136"/>
    </source>
</evidence>
<keyword evidence="3" id="KW-0576">Peroxisome</keyword>
<keyword evidence="2" id="KW-0472">Membrane</keyword>
<proteinExistence type="predicted"/>
<evidence type="ECO:0000256" key="3">
    <source>
        <dbReference type="ARBA" id="ARBA00023140"/>
    </source>
</evidence>
<evidence type="ECO:0000256" key="1">
    <source>
        <dbReference type="ARBA" id="ARBA00022593"/>
    </source>
</evidence>
<dbReference type="GO" id="GO:0016559">
    <property type="term" value="P:peroxisome fission"/>
    <property type="evidence" value="ECO:0007669"/>
    <property type="project" value="InterPro"/>
</dbReference>
<keyword evidence="1" id="KW-0962">Peroxisome biogenesis</keyword>
<dbReference type="InterPro" id="IPR008733">
    <property type="entry name" value="PEX11"/>
</dbReference>
<dbReference type="AlphaFoldDB" id="A0A261XYS1"/>
<evidence type="ECO:0000256" key="5">
    <source>
        <dbReference type="SAM" id="MobiDB-lite"/>
    </source>
</evidence>
<feature type="compositionally biased region" description="Pro residues" evidence="5">
    <location>
        <begin position="20"/>
        <end position="33"/>
    </location>
</feature>
<dbReference type="Proteomes" id="UP000242875">
    <property type="component" value="Unassembled WGS sequence"/>
</dbReference>
<dbReference type="EMBL" id="MVBO01000087">
    <property type="protein sequence ID" value="OZJ03394.1"/>
    <property type="molecule type" value="Genomic_DNA"/>
</dbReference>
<organism evidence="6 7">
    <name type="scientific">Bifiguratus adelaidae</name>
    <dbReference type="NCBI Taxonomy" id="1938954"/>
    <lineage>
        <taxon>Eukaryota</taxon>
        <taxon>Fungi</taxon>
        <taxon>Fungi incertae sedis</taxon>
        <taxon>Mucoromycota</taxon>
        <taxon>Mucoromycotina</taxon>
        <taxon>Endogonomycetes</taxon>
        <taxon>Endogonales</taxon>
        <taxon>Endogonales incertae sedis</taxon>
        <taxon>Bifiguratus</taxon>
    </lineage>
</organism>
<evidence type="ECO:0000313" key="6">
    <source>
        <dbReference type="EMBL" id="OZJ03394.1"/>
    </source>
</evidence>
<dbReference type="Pfam" id="PF05648">
    <property type="entry name" value="PEX11"/>
    <property type="match status" value="1"/>
</dbReference>
<gene>
    <name evidence="6" type="ORF">BZG36_04004</name>
</gene>
<dbReference type="OrthoDB" id="411017at2759"/>
<accession>A0A261XYS1</accession>
<evidence type="ECO:0008006" key="8">
    <source>
        <dbReference type="Google" id="ProtNLM"/>
    </source>
</evidence>
<comment type="caution">
    <text evidence="6">The sequence shown here is derived from an EMBL/GenBank/DDBJ whole genome shotgun (WGS) entry which is preliminary data.</text>
</comment>
<feature type="compositionally biased region" description="Pro residues" evidence="5">
    <location>
        <begin position="41"/>
        <end position="52"/>
    </location>
</feature>
<evidence type="ECO:0000256" key="4">
    <source>
        <dbReference type="ARBA" id="ARBA00046271"/>
    </source>
</evidence>
<comment type="subcellular location">
    <subcellularLocation>
        <location evidence="4">Peroxisome membrane</location>
    </subcellularLocation>
</comment>
<evidence type="ECO:0000313" key="7">
    <source>
        <dbReference type="Proteomes" id="UP000242875"/>
    </source>
</evidence>
<name>A0A261XYS1_9FUNG</name>